<feature type="active site" description="Nucleophile" evidence="6">
    <location>
        <position position="928"/>
    </location>
</feature>
<dbReference type="CDD" id="cd11344">
    <property type="entry name" value="AmyAc_GlgE_like"/>
    <property type="match status" value="1"/>
</dbReference>
<feature type="compositionally biased region" description="Polar residues" evidence="7">
    <location>
        <begin position="437"/>
        <end position="451"/>
    </location>
</feature>
<dbReference type="HAMAP" id="MF_02124">
    <property type="entry name" value="GlgE"/>
    <property type="match status" value="1"/>
</dbReference>
<dbReference type="PANTHER" id="PTHR47786">
    <property type="entry name" value="ALPHA-1,4-GLUCAN:MALTOSE-1-PHOSPHATE MALTOSYLTRANSFERASE"/>
    <property type="match status" value="1"/>
</dbReference>
<feature type="binding site" evidence="6">
    <location>
        <begin position="1068"/>
        <end position="1069"/>
    </location>
    <ligand>
        <name>alpha-maltose 1-phosphate</name>
        <dbReference type="ChEBI" id="CHEBI:63576"/>
    </ligand>
</feature>
<evidence type="ECO:0000313" key="9">
    <source>
        <dbReference type="EMBL" id="WQD78992.1"/>
    </source>
</evidence>
<feature type="active site" description="Proton donor" evidence="6">
    <location>
        <position position="957"/>
    </location>
</feature>
<protein>
    <recommendedName>
        <fullName evidence="6">Alpha-1,4-glucan:maltose-1-phosphate maltosyltransferase</fullName>
        <shortName evidence="6">GMPMT</shortName>
        <ecNumber evidence="6">2.4.99.16</ecNumber>
    </recommendedName>
    <alternativeName>
        <fullName evidence="6">(1-&gt;4)-alpha-D-glucan:maltose-1-phosphate alpha-D-maltosyltransferase</fullName>
    </alternativeName>
</protein>
<reference evidence="9 10" key="1">
    <citation type="submission" date="2023-12" db="EMBL/GenBank/DDBJ databases">
        <title>Genome sequencing and assembly of bacterial species from a model synthetic community.</title>
        <authorList>
            <person name="Hogle S.L."/>
        </authorList>
    </citation>
    <scope>NUCLEOTIDE SEQUENCE [LARGE SCALE GENOMIC DNA]</scope>
    <source>
        <strain evidence="9 10">HAMBI 2494</strain>
    </source>
</reference>
<comment type="function">
    <text evidence="6">Maltosyltransferase that uses maltose 1-phosphate (M1P) as the sugar donor to elongate linear or branched alpha-(1-&gt;4)-glucans. Is involved in a branched alpha-glucan biosynthetic pathway from trehalose, together with TreS, Mak and GlgB.</text>
</comment>
<dbReference type="Gene3D" id="2.60.40.1180">
    <property type="entry name" value="Golgi alpha-mannosidase II"/>
    <property type="match status" value="1"/>
</dbReference>
<dbReference type="InterPro" id="IPR017853">
    <property type="entry name" value="GH"/>
</dbReference>
<keyword evidence="4 6" id="KW-0119">Carbohydrate metabolism</keyword>
<comment type="catalytic activity">
    <reaction evidence="5 6">
        <text>alpha-maltose 1-phosphate + [(1-&gt;4)-alpha-D-glucosyl](n) = [(1-&gt;4)-alpha-D-glucosyl](n+2) + phosphate</text>
        <dbReference type="Rhea" id="RHEA:42692"/>
        <dbReference type="Rhea" id="RHEA-COMP:9584"/>
        <dbReference type="Rhea" id="RHEA-COMP:10183"/>
        <dbReference type="ChEBI" id="CHEBI:15444"/>
        <dbReference type="ChEBI" id="CHEBI:43474"/>
        <dbReference type="ChEBI" id="CHEBI:63576"/>
        <dbReference type="EC" id="2.4.99.16"/>
    </reaction>
</comment>
<dbReference type="InterPro" id="IPR013783">
    <property type="entry name" value="Ig-like_fold"/>
</dbReference>
<name>A0ABZ0WNQ9_9BURK</name>
<dbReference type="Gene3D" id="3.20.20.80">
    <property type="entry name" value="Glycosidases"/>
    <property type="match status" value="2"/>
</dbReference>
<proteinExistence type="inferred from homology"/>
<dbReference type="Proteomes" id="UP001325479">
    <property type="component" value="Chromosome"/>
</dbReference>
<dbReference type="PANTHER" id="PTHR47786:SF2">
    <property type="entry name" value="GLYCOSYL HYDROLASE FAMILY 13 CATALYTIC DOMAIN-CONTAINING PROTEIN"/>
    <property type="match status" value="1"/>
</dbReference>
<sequence length="1238" mass="136295">MELPHAYAPRIYFAHSVLVGPFEAWPAQFAHAAALGFDHVLIGGLLQPGRAGHALIVSDHARLHPVFDTVQPATEALHELADVASEHGLTLLADLAIDRVSADGALFAAHADWFHPFEREEARLDPRHGHRDDNVAYANFSASTASGEGPLVDWWAQQLIALGEAGVGGFRFDSPHCVPAAVWRRLISQVRARVPSMRFLAATPGLARHDVAALEGVGFDSVFSSLRWWDYRSSWLTEEHAALRRVAAPIAFPEAPYGTRLRNDFADAADASIVERAYRRALYTAAAVGTGWLMPMGFEYGVAEPISLTRGNAGHFAHACTNASFDLTSHVAHANALQRDTVALDTTGELRLLSSPGAPVAALLRGDHADLRDAQEGVLIVVNPELAAPVHADPARFLDGVPGALTRFLPLDAVASARGAFAGPQPDTDADADTATVSEPSAHASQATTDAPATRAAMPKKTAATSKPSKAKNSSANVASTAQVSTKAKARAHPNTTLPQPLAAFTLAPGACRLFAAVADPPVNLAPPLDKPKDRKSGHKTVLDAIAAPRIAIESVSPAVDHGRFVAKRVVGERVEVKAAIFAEGHDRIAAAVIWRAADETAWHEAPMTTAQPAGTDLWTARIPLERVGRHEFTVIAWRDDFASLVDHVQKKLHAGQSIDLELQEGAHLLALVLAEAETAEGADTAALERIVKHYAKANGDDRRDLLLAPVTAAAVAAARHRPFLSRDPQIYRIDAERAEARFASWYEIFPRSMSDDESRHGTFDDVIAKLPRIRDMGFDVLYFPPIHPIGLANRKGRNNTLNAGPDDVGSPYAIGAAEGGHTAVHPQLGTLDDFRRMLAAAHAHGLEIALDFAIQCSPDHPWLKEHPTWFAWRPDGTLRYAENPPKKYQDIVNPDFYAHDAKPDLWLALRDVILFWIDAGVRIFRVDNPHTKPLPFWEWMIGDVRARHPDVLFLSEAFTRPRMMYRLAKIGFSQSYTYFTWRESKRDFTEYLTELTQTEVREFFRPNFFVNTPDINPRHLQSSGRSGFLIRAALAATLSGLWGVYSGFELCEARALPNSEEYLDSEKYQLRAWDWNRPGNIVAEIAALNRVRRANPALHTHLGITFLPAHNEHILCFEKATEARDNVIVVAINLDPFNEQGADFELSWHTFHQWNLDDHARLKVVEETSGEHVEWHGRWQHVRLDPGRRPFAIWRIEPAQGLPRVEPPEPEPEPGSEAADLTRHPELSPNFPNEGAT</sequence>
<evidence type="ECO:0000256" key="5">
    <source>
        <dbReference type="ARBA" id="ARBA00048735"/>
    </source>
</evidence>
<keyword evidence="10" id="KW-1185">Reference proteome</keyword>
<dbReference type="EMBL" id="CP139965">
    <property type="protein sequence ID" value="WQD78992.1"/>
    <property type="molecule type" value="Genomic_DNA"/>
</dbReference>
<dbReference type="SMART" id="SM00642">
    <property type="entry name" value="Aamy"/>
    <property type="match status" value="1"/>
</dbReference>
<evidence type="ECO:0000256" key="7">
    <source>
        <dbReference type="SAM" id="MobiDB-lite"/>
    </source>
</evidence>
<comment type="similarity">
    <text evidence="6">Belongs to the glycosyl hydrolase 13 family. GlgE subfamily.</text>
</comment>
<accession>A0ABZ0WNQ9</accession>
<evidence type="ECO:0000256" key="1">
    <source>
        <dbReference type="ARBA" id="ARBA00011738"/>
    </source>
</evidence>
<keyword evidence="3 6" id="KW-0808">Transferase</keyword>
<feature type="compositionally biased region" description="Low complexity" evidence="7">
    <location>
        <begin position="459"/>
        <end position="482"/>
    </location>
</feature>
<feature type="region of interest" description="Disordered" evidence="7">
    <location>
        <begin position="420"/>
        <end position="495"/>
    </location>
</feature>
<feature type="binding site" evidence="6">
    <location>
        <position position="796"/>
    </location>
    <ligand>
        <name>alpha-maltose 1-phosphate</name>
        <dbReference type="ChEBI" id="CHEBI:63576"/>
    </ligand>
</feature>
<feature type="binding site" evidence="6">
    <location>
        <position position="891"/>
    </location>
    <ligand>
        <name>alpha-maltose 1-phosphate</name>
        <dbReference type="ChEBI" id="CHEBI:63576"/>
    </ligand>
</feature>
<evidence type="ECO:0000313" key="10">
    <source>
        <dbReference type="Proteomes" id="UP001325479"/>
    </source>
</evidence>
<feature type="region of interest" description="Disordered" evidence="7">
    <location>
        <begin position="1200"/>
        <end position="1238"/>
    </location>
</feature>
<feature type="binding site" evidence="6">
    <location>
        <position position="929"/>
    </location>
    <ligand>
        <name>alpha-maltose 1-phosphate</name>
        <dbReference type="ChEBI" id="CHEBI:63576"/>
    </ligand>
</feature>
<feature type="site" description="Transition state stabilizer" evidence="6">
    <location>
        <position position="1015"/>
    </location>
</feature>
<dbReference type="Pfam" id="PF11896">
    <property type="entry name" value="GlgE_dom_N_S"/>
    <property type="match status" value="1"/>
</dbReference>
<gene>
    <name evidence="6" type="primary">glgE</name>
    <name evidence="9" type="ORF">U0042_04600</name>
</gene>
<dbReference type="Gene3D" id="1.20.58.80">
    <property type="entry name" value="Phosphotransferase system, lactose/cellobiose-type IIA subunit"/>
    <property type="match status" value="1"/>
</dbReference>
<dbReference type="Pfam" id="PF21702">
    <property type="entry name" value="GLGE_C"/>
    <property type="match status" value="1"/>
</dbReference>
<comment type="subunit">
    <text evidence="1 6">Homodimer.</text>
</comment>
<evidence type="ECO:0000256" key="3">
    <source>
        <dbReference type="ARBA" id="ARBA00022679"/>
    </source>
</evidence>
<keyword evidence="2 6" id="KW-0328">Glycosyltransferase</keyword>
<dbReference type="InterPro" id="IPR021828">
    <property type="entry name" value="GlgE_dom_N/S"/>
</dbReference>
<dbReference type="Pfam" id="PF00128">
    <property type="entry name" value="Alpha-amylase"/>
    <property type="match status" value="1"/>
</dbReference>
<evidence type="ECO:0000256" key="6">
    <source>
        <dbReference type="HAMAP-Rule" id="MF_02124"/>
    </source>
</evidence>
<dbReference type="SUPFAM" id="SSF51445">
    <property type="entry name" value="(Trans)glycosidases"/>
    <property type="match status" value="2"/>
</dbReference>
<dbReference type="InterPro" id="IPR006047">
    <property type="entry name" value="GH13_cat_dom"/>
</dbReference>
<evidence type="ECO:0000259" key="8">
    <source>
        <dbReference type="SMART" id="SM00642"/>
    </source>
</evidence>
<evidence type="ECO:0000256" key="4">
    <source>
        <dbReference type="ARBA" id="ARBA00023277"/>
    </source>
</evidence>
<dbReference type="Gene3D" id="2.60.40.10">
    <property type="entry name" value="Immunoglobulins"/>
    <property type="match status" value="1"/>
</dbReference>
<feature type="binding site" evidence="6">
    <location>
        <position position="856"/>
    </location>
    <ligand>
        <name>alpha-maltose 1-phosphate</name>
        <dbReference type="ChEBI" id="CHEBI:63576"/>
    </ligand>
</feature>
<dbReference type="InterPro" id="IPR013780">
    <property type="entry name" value="Glyco_hydro_b"/>
</dbReference>
<organism evidence="9 10">
    <name type="scientific">Paraburkholderia kururiensis</name>
    <dbReference type="NCBI Taxonomy" id="984307"/>
    <lineage>
        <taxon>Bacteria</taxon>
        <taxon>Pseudomonadati</taxon>
        <taxon>Pseudomonadota</taxon>
        <taxon>Betaproteobacteria</taxon>
        <taxon>Burkholderiales</taxon>
        <taxon>Burkholderiaceae</taxon>
        <taxon>Paraburkholderia</taxon>
    </lineage>
</organism>
<dbReference type="InterPro" id="IPR026585">
    <property type="entry name" value="GlgE"/>
</dbReference>
<dbReference type="RefSeq" id="WP_114812863.1">
    <property type="nucleotide sequence ID" value="NZ_CP139965.1"/>
</dbReference>
<dbReference type="EC" id="2.4.99.16" evidence="6"/>
<dbReference type="InterPro" id="IPR049171">
    <property type="entry name" value="GLGE_C"/>
</dbReference>
<feature type="domain" description="Glycosyl hydrolase family 13 catalytic" evidence="8">
    <location>
        <begin position="748"/>
        <end position="1093"/>
    </location>
</feature>
<evidence type="ECO:0000256" key="2">
    <source>
        <dbReference type="ARBA" id="ARBA00022676"/>
    </source>
</evidence>